<accession>A0A1G4KE10</accession>
<dbReference type="GO" id="GO:0005737">
    <property type="term" value="C:cytoplasm"/>
    <property type="evidence" value="ECO:0007669"/>
    <property type="project" value="UniProtKB-SubCell"/>
</dbReference>
<comment type="function">
    <text evidence="5">S-adenosyl-L-methionine-dependent protein-lysine N-methyltransferase that trimethylates elongation factor 1-alpha at 'Lys-79'.</text>
</comment>
<dbReference type="OrthoDB" id="206354at2759"/>
<proteinExistence type="inferred from homology"/>
<dbReference type="Pfam" id="PF10237">
    <property type="entry name" value="N6-adenineMlase"/>
    <property type="match status" value="1"/>
</dbReference>
<reference evidence="7" key="1">
    <citation type="submission" date="2016-03" db="EMBL/GenBank/DDBJ databases">
        <authorList>
            <person name="Devillers Hugo."/>
        </authorList>
    </citation>
    <scope>NUCLEOTIDE SEQUENCE [LARGE SCALE GENOMIC DNA]</scope>
</reference>
<evidence type="ECO:0000256" key="1">
    <source>
        <dbReference type="ARBA" id="ARBA00004496"/>
    </source>
</evidence>
<evidence type="ECO:0000313" key="6">
    <source>
        <dbReference type="EMBL" id="SCV02747.1"/>
    </source>
</evidence>
<dbReference type="EMBL" id="LT598480">
    <property type="protein sequence ID" value="SCV02747.1"/>
    <property type="molecule type" value="Genomic_DNA"/>
</dbReference>
<organism evidence="6 7">
    <name type="scientific">Lachancea meyersii CBS 8951</name>
    <dbReference type="NCBI Taxonomy" id="1266667"/>
    <lineage>
        <taxon>Eukaryota</taxon>
        <taxon>Fungi</taxon>
        <taxon>Dikarya</taxon>
        <taxon>Ascomycota</taxon>
        <taxon>Saccharomycotina</taxon>
        <taxon>Saccharomycetes</taxon>
        <taxon>Saccharomycetales</taxon>
        <taxon>Saccharomycetaceae</taxon>
        <taxon>Lachancea</taxon>
    </lineage>
</organism>
<evidence type="ECO:0000313" key="7">
    <source>
        <dbReference type="Proteomes" id="UP000191144"/>
    </source>
</evidence>
<dbReference type="GO" id="GO:0016279">
    <property type="term" value="F:protein-lysine N-methyltransferase activity"/>
    <property type="evidence" value="ECO:0007669"/>
    <property type="project" value="UniProtKB-UniRule"/>
</dbReference>
<evidence type="ECO:0000256" key="5">
    <source>
        <dbReference type="HAMAP-Rule" id="MF_03187"/>
    </source>
</evidence>
<keyword evidence="4 5" id="KW-0808">Transferase</keyword>
<gene>
    <name evidence="5" type="primary">EFM5</name>
    <name evidence="6" type="ORF">LAME_0H04852G</name>
</gene>
<comment type="similarity">
    <text evidence="5">Belongs to the class I-like SAM-binding methyltransferase superfamily. EFM5 family.</text>
</comment>
<sequence length="242" mass="27740">MSEVVDDIECTLSSDTLKALQEFRQEEQEREASFKQLYDAAQNDFENQKVMDLFKEDWQLSQFWYDEETADLLADALLDGADSDTVIAILSAPSVYAAIKKRPASSIPTAHIHLFEFDTRFEVLGGSTNFHFYDYNKPLSIPPQLKGKVHRFLIDPPFLNEECQSKFSTTTKALQHPDFTLKSKYGNRQHAIVSSTGERMAGVVSNLYPDIKVTDFRPAHAKGLSNEFRCYANFEWKGWKFE</sequence>
<dbReference type="Proteomes" id="UP000191144">
    <property type="component" value="Chromosome H"/>
</dbReference>
<evidence type="ECO:0000256" key="2">
    <source>
        <dbReference type="ARBA" id="ARBA00022490"/>
    </source>
</evidence>
<keyword evidence="3 5" id="KW-0489">Methyltransferase</keyword>
<dbReference type="GO" id="GO:0032259">
    <property type="term" value="P:methylation"/>
    <property type="evidence" value="ECO:0007669"/>
    <property type="project" value="UniProtKB-KW"/>
</dbReference>
<dbReference type="PANTHER" id="PTHR13200">
    <property type="entry name" value="EEF1A LYSINE METHYLTRANSFERASE 1"/>
    <property type="match status" value="1"/>
</dbReference>
<evidence type="ECO:0000256" key="4">
    <source>
        <dbReference type="ARBA" id="ARBA00022679"/>
    </source>
</evidence>
<dbReference type="EC" id="2.1.1.-" evidence="5"/>
<dbReference type="PANTHER" id="PTHR13200:SF0">
    <property type="entry name" value="EEF1A LYSINE METHYLTRANSFERASE 1"/>
    <property type="match status" value="1"/>
</dbReference>
<evidence type="ECO:0000256" key="3">
    <source>
        <dbReference type="ARBA" id="ARBA00022603"/>
    </source>
</evidence>
<name>A0A1G4KE10_9SACH</name>
<dbReference type="InterPro" id="IPR019369">
    <property type="entry name" value="Efm5/EEF1AKMT1"/>
</dbReference>
<keyword evidence="2 5" id="KW-0963">Cytoplasm</keyword>
<protein>
    <recommendedName>
        <fullName evidence="5">Protein-lysine N-methyltransferase EFM5</fullName>
        <ecNumber evidence="5">2.1.1.-</ecNumber>
    </recommendedName>
    <alternativeName>
        <fullName evidence="5">Elongation factor methyltransferase 5</fullName>
    </alternativeName>
</protein>
<dbReference type="AlphaFoldDB" id="A0A1G4KE10"/>
<dbReference type="HAMAP" id="MF_03187">
    <property type="entry name" value="Methyltr_EFM5"/>
    <property type="match status" value="1"/>
</dbReference>
<dbReference type="InterPro" id="IPR041370">
    <property type="entry name" value="Mlase_EEF1AKMT1/ZCCHC4"/>
</dbReference>
<keyword evidence="7" id="KW-1185">Reference proteome</keyword>
<comment type="subcellular location">
    <subcellularLocation>
        <location evidence="1 5">Cytoplasm</location>
    </subcellularLocation>
</comment>